<dbReference type="Gene3D" id="1.20.120.520">
    <property type="entry name" value="nmb1532 protein domain like"/>
    <property type="match status" value="1"/>
</dbReference>
<dbReference type="PANTHER" id="PTHR36438">
    <property type="entry name" value="IRON-SULFUR CLUSTER REPAIR PROTEIN YTFE"/>
    <property type="match status" value="1"/>
</dbReference>
<dbReference type="Pfam" id="PF04405">
    <property type="entry name" value="ScdA_N"/>
    <property type="match status" value="1"/>
</dbReference>
<evidence type="ECO:0000256" key="2">
    <source>
        <dbReference type="ARBA" id="ARBA00022490"/>
    </source>
</evidence>
<comment type="caution">
    <text evidence="6">The sequence shown here is derived from an EMBL/GenBank/DDBJ whole genome shotgun (WGS) entry which is preliminary data.</text>
</comment>
<dbReference type="Pfam" id="PF01814">
    <property type="entry name" value="Hemerythrin"/>
    <property type="match status" value="1"/>
</dbReference>
<dbReference type="RefSeq" id="WP_142792114.1">
    <property type="nucleotide sequence ID" value="NZ_VJMZ01000001.1"/>
</dbReference>
<dbReference type="NCBIfam" id="TIGR03652">
    <property type="entry name" value="FeS_repair_RIC"/>
    <property type="match status" value="1"/>
</dbReference>
<evidence type="ECO:0000256" key="4">
    <source>
        <dbReference type="ARBA" id="ARBA00023004"/>
    </source>
</evidence>
<keyword evidence="4" id="KW-0408">Iron</keyword>
<dbReference type="EMBL" id="VJMZ01000001">
    <property type="protein sequence ID" value="TRM12238.1"/>
    <property type="molecule type" value="Genomic_DNA"/>
</dbReference>
<keyword evidence="2" id="KW-0963">Cytoplasm</keyword>
<feature type="domain" description="Hemerythrin-like" evidence="5">
    <location>
        <begin position="84"/>
        <end position="228"/>
    </location>
</feature>
<keyword evidence="3" id="KW-0479">Metal-binding</keyword>
<evidence type="ECO:0000259" key="5">
    <source>
        <dbReference type="Pfam" id="PF01814"/>
    </source>
</evidence>
<evidence type="ECO:0000313" key="7">
    <source>
        <dbReference type="Proteomes" id="UP000319280"/>
    </source>
</evidence>
<accession>A0A549YK33</accession>
<organism evidence="6 7">
    <name type="scientific">Lentibacillus cibarius</name>
    <dbReference type="NCBI Taxonomy" id="2583219"/>
    <lineage>
        <taxon>Bacteria</taxon>
        <taxon>Bacillati</taxon>
        <taxon>Bacillota</taxon>
        <taxon>Bacilli</taxon>
        <taxon>Bacillales</taxon>
        <taxon>Bacillaceae</taxon>
        <taxon>Lentibacillus</taxon>
    </lineage>
</organism>
<evidence type="ECO:0000256" key="3">
    <source>
        <dbReference type="ARBA" id="ARBA00022723"/>
    </source>
</evidence>
<evidence type="ECO:0000313" key="6">
    <source>
        <dbReference type="EMBL" id="TRM12238.1"/>
    </source>
</evidence>
<dbReference type="InterPro" id="IPR019903">
    <property type="entry name" value="RIC_family"/>
</dbReference>
<comment type="subcellular location">
    <subcellularLocation>
        <location evidence="1">Cytoplasm</location>
    </subcellularLocation>
</comment>
<protein>
    <submittedName>
        <fullName evidence="6">Iron-sulfur cluster repair di-iron protein</fullName>
    </submittedName>
</protein>
<name>A0A549YK33_9BACI</name>
<dbReference type="AlphaFoldDB" id="A0A549YK33"/>
<dbReference type="InterPro" id="IPR012312">
    <property type="entry name" value="Hemerythrin-like"/>
</dbReference>
<reference evidence="6 7" key="1">
    <citation type="submission" date="2019-07" db="EMBL/GenBank/DDBJ databases">
        <title>Genomic analysis of Lentibacillus sp. NKC851-2.</title>
        <authorList>
            <person name="Oh Y.J."/>
        </authorList>
    </citation>
    <scope>NUCLEOTIDE SEQUENCE [LARGE SCALE GENOMIC DNA]</scope>
    <source>
        <strain evidence="6 7">NKC851-2</strain>
    </source>
</reference>
<gene>
    <name evidence="6" type="primary">ric</name>
    <name evidence="6" type="ORF">FH966_11400</name>
</gene>
<evidence type="ECO:0000256" key="1">
    <source>
        <dbReference type="ARBA" id="ARBA00004496"/>
    </source>
</evidence>
<dbReference type="PANTHER" id="PTHR36438:SF1">
    <property type="entry name" value="IRON-SULFUR CLUSTER REPAIR PROTEIN YTFE"/>
    <property type="match status" value="1"/>
</dbReference>
<proteinExistence type="predicted"/>
<dbReference type="Proteomes" id="UP000319280">
    <property type="component" value="Unassembled WGS sequence"/>
</dbReference>
<sequence>MTEFTIDHKPAEIVKVFPKASDLFKRHRIDFCCGGDRPLGDVCKERNLDENAVMGALNDAYKAWQKEEHETVDWDRVPATEIIDHIVHTHHAYLNEELPALGRFVSKIFRVHGKNHPHLKELHRLYNDFKVDMEEHTVKEEEEVFPLIKQYEENPNDELLQRIHEANGGLEDEHDAAGNILKRMREITNGFEPPADACNSYRITYARLAELEADTFQHIHLENHVLFKNLARVNG</sequence>
<dbReference type="GO" id="GO:0005737">
    <property type="term" value="C:cytoplasm"/>
    <property type="evidence" value="ECO:0007669"/>
    <property type="project" value="UniProtKB-SubCell"/>
</dbReference>
<keyword evidence="7" id="KW-1185">Reference proteome</keyword>
<dbReference type="GO" id="GO:0046872">
    <property type="term" value="F:metal ion binding"/>
    <property type="evidence" value="ECO:0007669"/>
    <property type="project" value="UniProtKB-KW"/>
</dbReference>